<feature type="transmembrane region" description="Helical" evidence="1">
    <location>
        <begin position="246"/>
        <end position="271"/>
    </location>
</feature>
<comment type="caution">
    <text evidence="2">The sequence shown here is derived from an EMBL/GenBank/DDBJ whole genome shotgun (WGS) entry which is preliminary data.</text>
</comment>
<dbReference type="NCBIfam" id="TIGR01654">
    <property type="entry name" value="bact_immun_7tm"/>
    <property type="match status" value="1"/>
</dbReference>
<name>A0AB37XPP3_STAAU</name>
<dbReference type="InterPro" id="IPR006541">
    <property type="entry name" value="Bacteriocin_ass"/>
</dbReference>
<feature type="non-terminal residue" evidence="2">
    <location>
        <position position="319"/>
    </location>
</feature>
<keyword evidence="1" id="KW-0812">Transmembrane</keyword>
<evidence type="ECO:0000313" key="3">
    <source>
        <dbReference type="Proteomes" id="UP000294017"/>
    </source>
</evidence>
<accession>A0AB37XPP3</accession>
<dbReference type="Proteomes" id="UP000294017">
    <property type="component" value="Unassembled WGS sequence"/>
</dbReference>
<dbReference type="AlphaFoldDB" id="A0AB37XPP3"/>
<protein>
    <submittedName>
        <fullName evidence="2">Bacteriocin-associated integral membrane family protein</fullName>
    </submittedName>
</protein>
<keyword evidence="1" id="KW-0472">Membrane</keyword>
<evidence type="ECO:0000313" key="2">
    <source>
        <dbReference type="EMBL" id="RZI01960.1"/>
    </source>
</evidence>
<keyword evidence="1" id="KW-1133">Transmembrane helix</keyword>
<dbReference type="EMBL" id="RQTF01000504">
    <property type="protein sequence ID" value="RZI01960.1"/>
    <property type="molecule type" value="Genomic_DNA"/>
</dbReference>
<reference evidence="2 3" key="1">
    <citation type="submission" date="2018-11" db="EMBL/GenBank/DDBJ databases">
        <title>Genomic profiling of Staphylococcus species from a Poultry farm system in KwaZulu-Natal, South Africa.</title>
        <authorList>
            <person name="Amoako D.G."/>
            <person name="Somboro A.M."/>
            <person name="Abia A.L.K."/>
            <person name="Bester L.A."/>
            <person name="Essack S.Y."/>
        </authorList>
    </citation>
    <scope>NUCLEOTIDE SEQUENCE [LARGE SCALE GENOMIC DNA]</scope>
    <source>
        <strain evidence="2 3">SA12</strain>
    </source>
</reference>
<proteinExistence type="predicted"/>
<feature type="transmembrane region" description="Helical" evidence="1">
    <location>
        <begin position="6"/>
        <end position="25"/>
    </location>
</feature>
<feature type="transmembrane region" description="Helical" evidence="1">
    <location>
        <begin position="212"/>
        <end position="234"/>
    </location>
</feature>
<sequence>MKWFKLILDVTIFILIAILLFVYTYKENEEILPDTKYPIAVTDWNKKYSKNEIYKRIDQFAKNENVAIYKSTSNYTNKNVDKDIYVFNKSKAATITPFNAKYNIHYLSDDEVLKKDIKGSYFVKDKNFDVSKFINFLKEYGVTAESYKIDHMMIAVGVIKQMNIVVPLSSLLIVYFIYYIFEKNINFKAYAIKYLNGFTLRKIIFENFSKKCTYWVTLIITQILLTTSVLWILNYTGNLDLFILRIVLLSCLFILTISVINLWTFLMLLNLNIANMIKGKQHFKTIRFINTVCKSILLVLISNVVLEITSVIKDLKQIK</sequence>
<evidence type="ECO:0000256" key="1">
    <source>
        <dbReference type="SAM" id="Phobius"/>
    </source>
</evidence>
<gene>
    <name evidence="2" type="ORF">EIH03_16040</name>
</gene>
<feature type="transmembrane region" description="Helical" evidence="1">
    <location>
        <begin position="292"/>
        <end position="312"/>
    </location>
</feature>
<feature type="transmembrane region" description="Helical" evidence="1">
    <location>
        <begin position="162"/>
        <end position="181"/>
    </location>
</feature>
<organism evidence="2 3">
    <name type="scientific">Staphylococcus aureus</name>
    <dbReference type="NCBI Taxonomy" id="1280"/>
    <lineage>
        <taxon>Bacteria</taxon>
        <taxon>Bacillati</taxon>
        <taxon>Bacillota</taxon>
        <taxon>Bacilli</taxon>
        <taxon>Bacillales</taxon>
        <taxon>Staphylococcaceae</taxon>
        <taxon>Staphylococcus</taxon>
    </lineage>
</organism>